<dbReference type="EMBL" id="WFLM01000009">
    <property type="protein sequence ID" value="KAB8035877.1"/>
    <property type="molecule type" value="Genomic_DNA"/>
</dbReference>
<sequence>MSNLHREYIEKIDDITKSYAKMKKLVRENNVQKNIAKNQNIYVSLLNLKKSIENLMFIYQRDRA</sequence>
<dbReference type="Proteomes" id="UP000437748">
    <property type="component" value="Unassembled WGS sequence"/>
</dbReference>
<keyword evidence="2" id="KW-1185">Reference proteome</keyword>
<reference evidence="1 2" key="1">
    <citation type="submission" date="2019-10" db="EMBL/GenBank/DDBJ databases">
        <title>New species of Slilvanegrellaceae.</title>
        <authorList>
            <person name="Pitt A."/>
            <person name="Hahn M.W."/>
        </authorList>
    </citation>
    <scope>NUCLEOTIDE SEQUENCE [LARGE SCALE GENOMIC DNA]</scope>
    <source>
        <strain evidence="1 2">SP-Ram-0.45-NSY-1</strain>
    </source>
</reference>
<comment type="caution">
    <text evidence="1">The sequence shown here is derived from an EMBL/GenBank/DDBJ whole genome shotgun (WGS) entry which is preliminary data.</text>
</comment>
<gene>
    <name evidence="1" type="ORF">GCL60_16740</name>
</gene>
<evidence type="ECO:0000313" key="1">
    <source>
        <dbReference type="EMBL" id="KAB8035877.1"/>
    </source>
</evidence>
<evidence type="ECO:0000313" key="2">
    <source>
        <dbReference type="Proteomes" id="UP000437748"/>
    </source>
</evidence>
<dbReference type="RefSeq" id="WP_153421902.1">
    <property type="nucleotide sequence ID" value="NZ_WFLM01000009.1"/>
</dbReference>
<proteinExistence type="predicted"/>
<organism evidence="1 2">
    <name type="scientific">Silvanigrella paludirubra</name>
    <dbReference type="NCBI Taxonomy" id="2499159"/>
    <lineage>
        <taxon>Bacteria</taxon>
        <taxon>Pseudomonadati</taxon>
        <taxon>Bdellovibrionota</taxon>
        <taxon>Oligoflexia</taxon>
        <taxon>Silvanigrellales</taxon>
        <taxon>Silvanigrellaceae</taxon>
        <taxon>Silvanigrella</taxon>
    </lineage>
</organism>
<dbReference type="AlphaFoldDB" id="A0A6N6VPB7"/>
<name>A0A6N6VPB7_9BACT</name>
<accession>A0A6N6VPB7</accession>
<protein>
    <submittedName>
        <fullName evidence="1">Uncharacterized protein</fullName>
    </submittedName>
</protein>